<keyword evidence="7" id="KW-1185">Reference proteome</keyword>
<evidence type="ECO:0000313" key="6">
    <source>
        <dbReference type="EMBL" id="CAF1565008.1"/>
    </source>
</evidence>
<evidence type="ECO:0000259" key="2">
    <source>
        <dbReference type="Pfam" id="PF04577"/>
    </source>
</evidence>
<keyword evidence="1" id="KW-0472">Membrane</keyword>
<protein>
    <recommendedName>
        <fullName evidence="2">Glycosyltransferase 61 catalytic domain-containing protein</fullName>
    </recommendedName>
</protein>
<dbReference type="GO" id="GO:0016757">
    <property type="term" value="F:glycosyltransferase activity"/>
    <property type="evidence" value="ECO:0007669"/>
    <property type="project" value="InterPro"/>
</dbReference>
<keyword evidence="1" id="KW-1133">Transmembrane helix</keyword>
<comment type="caution">
    <text evidence="3">The sequence shown here is derived from an EMBL/GenBank/DDBJ whole genome shotgun (WGS) entry which is preliminary data.</text>
</comment>
<organism evidence="3 8">
    <name type="scientific">Adineta steineri</name>
    <dbReference type="NCBI Taxonomy" id="433720"/>
    <lineage>
        <taxon>Eukaryota</taxon>
        <taxon>Metazoa</taxon>
        <taxon>Spiralia</taxon>
        <taxon>Gnathifera</taxon>
        <taxon>Rotifera</taxon>
        <taxon>Eurotatoria</taxon>
        <taxon>Bdelloidea</taxon>
        <taxon>Adinetida</taxon>
        <taxon>Adinetidae</taxon>
        <taxon>Adineta</taxon>
    </lineage>
</organism>
<dbReference type="InterPro" id="IPR049625">
    <property type="entry name" value="Glyco_transf_61_cat"/>
</dbReference>
<proteinExistence type="predicted"/>
<evidence type="ECO:0000313" key="5">
    <source>
        <dbReference type="EMBL" id="CAF1564258.1"/>
    </source>
</evidence>
<dbReference type="OrthoDB" id="529273at2759"/>
<gene>
    <name evidence="3" type="ORF">BJG266_LOCUS31226</name>
    <name evidence="4" type="ORF">BJG266_LOCUS31271</name>
    <name evidence="5" type="ORF">QVE165_LOCUS48188</name>
    <name evidence="6" type="ORF">QVE165_LOCUS48259</name>
</gene>
<reference evidence="3" key="1">
    <citation type="submission" date="2021-02" db="EMBL/GenBank/DDBJ databases">
        <authorList>
            <person name="Nowell W R."/>
        </authorList>
    </citation>
    <scope>NUCLEOTIDE SEQUENCE</scope>
</reference>
<keyword evidence="1" id="KW-0812">Transmembrane</keyword>
<dbReference type="Proteomes" id="UP000663832">
    <property type="component" value="Unassembled WGS sequence"/>
</dbReference>
<dbReference type="AlphaFoldDB" id="A0A815CBE7"/>
<accession>A0A815CBE7</accession>
<evidence type="ECO:0000313" key="3">
    <source>
        <dbReference type="EMBL" id="CAF1281429.1"/>
    </source>
</evidence>
<dbReference type="EMBL" id="CAJNOI010000448">
    <property type="protein sequence ID" value="CAF1281429.1"/>
    <property type="molecule type" value="Genomic_DNA"/>
</dbReference>
<sequence>MVEVLVKKESNDKSRFYCKKTFHFVIISATMGAIMFSLIFSNSLKSNLLFLQNSNILNVNRATLSFAKKNIFSNQIAISYLRRQKHQYSSKFHCTGAGNDINEWEYRLCIFKNTCYNKDTGRFEYFRLAQSKPKPIFYDSAKGMLYQFSTNNNKTGFVSLSMGGGTPFTPVIVDITYPTKHFTRLHQLHSLFKTRFAPVNIGHGLWEEFGSISYSMERMNIADRKLVIMHLNKTANTTLFRTYYQYVIGALTDNPMVEFEAYMKSFNTKYVCFDNLLVGGHMIIFEIIQIKENHGREALFYNWRSKIIKYNGFDPNFIPKKHHIIITNKSHSVNMRSGSKRHRAIVNLKEVETFIRTTYPNISTEVIEWHTIPFDKQIEKLLHTTILITSCGGVSLTLPMLPHGAHAIVMDYYVTDPLQGFNMGESGTMDGAFLNHISHVRKQYYQIYGRKEYEFDYARGGDARNQASIIVNMARLKLLIDKALEEMEL</sequence>
<dbReference type="Pfam" id="PF04577">
    <property type="entry name" value="Glyco_transf_61"/>
    <property type="match status" value="1"/>
</dbReference>
<evidence type="ECO:0000313" key="7">
    <source>
        <dbReference type="Proteomes" id="UP000663832"/>
    </source>
</evidence>
<feature type="transmembrane region" description="Helical" evidence="1">
    <location>
        <begin position="21"/>
        <end position="40"/>
    </location>
</feature>
<dbReference type="EMBL" id="CAJNOM010000804">
    <property type="protein sequence ID" value="CAF1565008.1"/>
    <property type="molecule type" value="Genomic_DNA"/>
</dbReference>
<dbReference type="EMBL" id="CAJNOI010000451">
    <property type="protein sequence ID" value="CAF1282271.1"/>
    <property type="molecule type" value="Genomic_DNA"/>
</dbReference>
<evidence type="ECO:0000313" key="4">
    <source>
        <dbReference type="EMBL" id="CAF1282271.1"/>
    </source>
</evidence>
<feature type="domain" description="Glycosyltransferase 61 catalytic" evidence="2">
    <location>
        <begin position="322"/>
        <end position="406"/>
    </location>
</feature>
<dbReference type="Proteomes" id="UP000663877">
    <property type="component" value="Unassembled WGS sequence"/>
</dbReference>
<evidence type="ECO:0000313" key="8">
    <source>
        <dbReference type="Proteomes" id="UP000663877"/>
    </source>
</evidence>
<name>A0A815CBE7_9BILA</name>
<evidence type="ECO:0000256" key="1">
    <source>
        <dbReference type="SAM" id="Phobius"/>
    </source>
</evidence>
<dbReference type="EMBL" id="CAJNOM010000799">
    <property type="protein sequence ID" value="CAF1564258.1"/>
    <property type="molecule type" value="Genomic_DNA"/>
</dbReference>